<proteinExistence type="predicted"/>
<keyword evidence="1" id="KW-0479">Metal-binding</keyword>
<dbReference type="InterPro" id="IPR036875">
    <property type="entry name" value="Znf_CCHC_sf"/>
</dbReference>
<dbReference type="EMBL" id="BFEA01000209">
    <property type="protein sequence ID" value="GBG74727.1"/>
    <property type="molecule type" value="Genomic_DNA"/>
</dbReference>
<reference evidence="4 5" key="1">
    <citation type="journal article" date="2018" name="Cell">
        <title>The Chara Genome: Secondary Complexity and Implications for Plant Terrestrialization.</title>
        <authorList>
            <person name="Nishiyama T."/>
            <person name="Sakayama H."/>
            <person name="Vries J.D."/>
            <person name="Buschmann H."/>
            <person name="Saint-Marcoux D."/>
            <person name="Ullrich K.K."/>
            <person name="Haas F.B."/>
            <person name="Vanderstraeten L."/>
            <person name="Becker D."/>
            <person name="Lang D."/>
            <person name="Vosolsobe S."/>
            <person name="Rombauts S."/>
            <person name="Wilhelmsson P.K.I."/>
            <person name="Janitza P."/>
            <person name="Kern R."/>
            <person name="Heyl A."/>
            <person name="Rumpler F."/>
            <person name="Villalobos L.I.A.C."/>
            <person name="Clay J.M."/>
            <person name="Skokan R."/>
            <person name="Toyoda A."/>
            <person name="Suzuki Y."/>
            <person name="Kagoshima H."/>
            <person name="Schijlen E."/>
            <person name="Tajeshwar N."/>
            <person name="Catarino B."/>
            <person name="Hetherington A.J."/>
            <person name="Saltykova A."/>
            <person name="Bonnot C."/>
            <person name="Breuninger H."/>
            <person name="Symeonidi A."/>
            <person name="Radhakrishnan G.V."/>
            <person name="Van Nieuwerburgh F."/>
            <person name="Deforce D."/>
            <person name="Chang C."/>
            <person name="Karol K.G."/>
            <person name="Hedrich R."/>
            <person name="Ulvskov P."/>
            <person name="Glockner G."/>
            <person name="Delwiche C.F."/>
            <person name="Petrasek J."/>
            <person name="Van de Peer Y."/>
            <person name="Friml J."/>
            <person name="Beilby M."/>
            <person name="Dolan L."/>
            <person name="Kohara Y."/>
            <person name="Sugano S."/>
            <person name="Fujiyama A."/>
            <person name="Delaux P.-M."/>
            <person name="Quint M."/>
            <person name="TheiBen G."/>
            <person name="Hagemann M."/>
            <person name="Harholt J."/>
            <person name="Dunand C."/>
            <person name="Zachgo S."/>
            <person name="Langdale J."/>
            <person name="Maumus F."/>
            <person name="Straeten D.V.D."/>
            <person name="Gould S.B."/>
            <person name="Rensing S.A."/>
        </authorList>
    </citation>
    <scope>NUCLEOTIDE SEQUENCE [LARGE SCALE GENOMIC DNA]</scope>
    <source>
        <strain evidence="4 5">S276</strain>
    </source>
</reference>
<protein>
    <recommendedName>
        <fullName evidence="3">CCHC-type domain-containing protein</fullName>
    </recommendedName>
</protein>
<keyword evidence="5" id="KW-1185">Reference proteome</keyword>
<evidence type="ECO:0000256" key="1">
    <source>
        <dbReference type="PROSITE-ProRule" id="PRU00047"/>
    </source>
</evidence>
<keyword evidence="1" id="KW-0863">Zinc-finger</keyword>
<dbReference type="Gramene" id="GBG74727">
    <property type="protein sequence ID" value="GBG74727"/>
    <property type="gene ID" value="CBR_g19134"/>
</dbReference>
<evidence type="ECO:0000256" key="2">
    <source>
        <dbReference type="SAM" id="MobiDB-lite"/>
    </source>
</evidence>
<evidence type="ECO:0000313" key="4">
    <source>
        <dbReference type="EMBL" id="GBG74727.1"/>
    </source>
</evidence>
<dbReference type="GO" id="GO:0008270">
    <property type="term" value="F:zinc ion binding"/>
    <property type="evidence" value="ECO:0007669"/>
    <property type="project" value="UniProtKB-KW"/>
</dbReference>
<feature type="domain" description="CCHC-type" evidence="3">
    <location>
        <begin position="274"/>
        <end position="289"/>
    </location>
</feature>
<organism evidence="4 5">
    <name type="scientific">Chara braunii</name>
    <name type="common">Braun's stonewort</name>
    <dbReference type="NCBI Taxonomy" id="69332"/>
    <lineage>
        <taxon>Eukaryota</taxon>
        <taxon>Viridiplantae</taxon>
        <taxon>Streptophyta</taxon>
        <taxon>Charophyceae</taxon>
        <taxon>Charales</taxon>
        <taxon>Characeae</taxon>
        <taxon>Chara</taxon>
    </lineage>
</organism>
<sequence length="1130" mass="126383">MPMTYANGAPPRVMIAFLARFDAVGEDAAWFVLKTRPQEPGELLPDFVDRFQTALDKSGREENAARDLFIDHLRNPVLKAKLQKKVPPKTNQLSVIIAKALELDLLDTRKYISQGEEDISDTIQDVAAKRRSWLRAVGRFYPRPDHDYQDGPAPDPFLYHSLPLSKPPLPPKVVPVNTVMAQEAASVPITNLHLAQMIHTAATKQSEWMNNLLQMQTSQMDRLEQIMTKLVKANPSSPRPVPPQYPSLTAPPARGPAPPAAPLHMANTAGRIECYNCKQPGHFARECPQPKCNQPPPAAVPVALNQGREAAILEHAREASPFIADQPPSADPGASTLGSSSEAADIVDPTEYLQLAGRIGEIRPAKEELDWVERTSEPEPQFQTGEIDVLQTLKQLDIRVSIPVGHLLTISEAANDKLLQQCQKNQKRFTYQRVQRMLKKKQEDENEAPPAVESNAPETTRIVAISYSERYHFVRVRSVLWKSAECDSEVWGKPFDALIDSGSSAVAISLNTVRKTGRLNSILPLLEKDNYVSVDEEAMNIIGIIKNVAIKVVRVHVLVNAQYLSDHNPTAWCYLDLDELAPDNSDFNEFWQAHRENGELATDDDPGRIAIAGLSEEEEPEARSTSKEEGEASAPEPREASQEPPLAQGGSTLNPTVPSDAASRHDGAPTPRVQDEDSILMGWHPELVAAIRPFSALRPPVVHCQITMLAIPADVLLQAAIENRELSLIIAKAEKIILELHRYDSSHLDTAGQVSISERNETFSETYINRMSLSQAELEYFRKKEAERMSNAHTELTPLTRDAMHKFSKNSPFLPLASGSWTQKVVQRVHNRLWKFDTFNYTAPISVEAYMALAAITDTEVENCRSAARNGTIYFPTTRGGFDAEFPPIAELGKGKYANRPLLHQKGIPKFPADLSELQKLWNAGRPYLKCTCTSCEKNFTWFDHMIWYIIGNLDKIDPRAPTDKIRMLEFQTLLRTTWRKVILAQISFIFMREYMIKIVSLLTQNRRISAEEILEYEDFRYVPFVHKFTAALIPCAEGLIAQSADARRNAGVEDNSLRRFHAKRIGRIGGYGRPRNDTELMIREKEAERRETGGDLNESRVGEVVGVVGGREIGAPRVPSGGTVEFPWT</sequence>
<dbReference type="Pfam" id="PF00098">
    <property type="entry name" value="zf-CCHC"/>
    <property type="match status" value="1"/>
</dbReference>
<dbReference type="InterPro" id="IPR001878">
    <property type="entry name" value="Znf_CCHC"/>
</dbReference>
<dbReference type="PROSITE" id="PS00141">
    <property type="entry name" value="ASP_PROTEASE"/>
    <property type="match status" value="1"/>
</dbReference>
<feature type="compositionally biased region" description="Basic and acidic residues" evidence="2">
    <location>
        <begin position="621"/>
        <end position="641"/>
    </location>
</feature>
<dbReference type="AlphaFoldDB" id="A0A388KXF4"/>
<evidence type="ECO:0000259" key="3">
    <source>
        <dbReference type="PROSITE" id="PS50158"/>
    </source>
</evidence>
<dbReference type="Gene3D" id="4.10.60.10">
    <property type="entry name" value="Zinc finger, CCHC-type"/>
    <property type="match status" value="1"/>
</dbReference>
<dbReference type="GO" id="GO:0006508">
    <property type="term" value="P:proteolysis"/>
    <property type="evidence" value="ECO:0007669"/>
    <property type="project" value="InterPro"/>
</dbReference>
<evidence type="ECO:0000313" key="5">
    <source>
        <dbReference type="Proteomes" id="UP000265515"/>
    </source>
</evidence>
<feature type="region of interest" description="Disordered" evidence="2">
    <location>
        <begin position="233"/>
        <end position="263"/>
    </location>
</feature>
<dbReference type="Proteomes" id="UP000265515">
    <property type="component" value="Unassembled WGS sequence"/>
</dbReference>
<gene>
    <name evidence="4" type="ORF">CBR_g19134</name>
</gene>
<dbReference type="SMART" id="SM00343">
    <property type="entry name" value="ZnF_C2HC"/>
    <property type="match status" value="1"/>
</dbReference>
<dbReference type="GO" id="GO:0003676">
    <property type="term" value="F:nucleic acid binding"/>
    <property type="evidence" value="ECO:0007669"/>
    <property type="project" value="InterPro"/>
</dbReference>
<dbReference type="PROSITE" id="PS50158">
    <property type="entry name" value="ZF_CCHC"/>
    <property type="match status" value="1"/>
</dbReference>
<name>A0A388KXF4_CHABU</name>
<accession>A0A388KXF4</accession>
<keyword evidence="1" id="KW-0862">Zinc</keyword>
<feature type="region of interest" description="Disordered" evidence="2">
    <location>
        <begin position="323"/>
        <end position="343"/>
    </location>
</feature>
<dbReference type="GO" id="GO:0004190">
    <property type="term" value="F:aspartic-type endopeptidase activity"/>
    <property type="evidence" value="ECO:0007669"/>
    <property type="project" value="InterPro"/>
</dbReference>
<comment type="caution">
    <text evidence="4">The sequence shown here is derived from an EMBL/GenBank/DDBJ whole genome shotgun (WGS) entry which is preliminary data.</text>
</comment>
<dbReference type="SUPFAM" id="SSF57756">
    <property type="entry name" value="Retrovirus zinc finger-like domains"/>
    <property type="match status" value="1"/>
</dbReference>
<dbReference type="InterPro" id="IPR001969">
    <property type="entry name" value="Aspartic_peptidase_AS"/>
</dbReference>
<feature type="region of interest" description="Disordered" evidence="2">
    <location>
        <begin position="613"/>
        <end position="674"/>
    </location>
</feature>